<evidence type="ECO:0000313" key="3">
    <source>
        <dbReference type="Proteomes" id="UP000812270"/>
    </source>
</evidence>
<dbReference type="RefSeq" id="WP_217790985.1">
    <property type="nucleotide sequence ID" value="NZ_JAHSPG010000004.1"/>
</dbReference>
<feature type="signal peptide" evidence="1">
    <location>
        <begin position="1"/>
        <end position="20"/>
    </location>
</feature>
<dbReference type="EMBL" id="JAHSPG010000004">
    <property type="protein sequence ID" value="MBV4357342.1"/>
    <property type="molecule type" value="Genomic_DNA"/>
</dbReference>
<sequence>MKNPAFTFFIALIIASFCYASCKKNGHVVETINETIKAYKISDQDTGGFAIADVSFLDKNTGFIATGFDFSAQCFFTLKTTDGGEHWQKIPVLVDGVTAGLHCIRAITKDMLYATYGTMIRTNNEQGVCMSKDGGLTWSKLSTLPGHTMGLWFLNTNKGFVCNGRVNKTEDGGASWQEMYSTNSMLTIGQVFFKNDTTGYAYGGFTDDYGSSGILIKTTDGGKTWKENSLRELITSIDFTDANTGYALTYENKVYKTTDGAEHWTLLNDRLQGLYFVSAVNGNTKYFTSSREVYKTDDDFKTFSVIYTITDSRFQGWTVAARPEENTTYLFTERSVIKITSNN</sequence>
<evidence type="ECO:0008006" key="4">
    <source>
        <dbReference type="Google" id="ProtNLM"/>
    </source>
</evidence>
<evidence type="ECO:0000256" key="1">
    <source>
        <dbReference type="SAM" id="SignalP"/>
    </source>
</evidence>
<accession>A0A9E2S827</accession>
<dbReference type="AlphaFoldDB" id="A0A9E2S827"/>
<reference evidence="2" key="1">
    <citation type="submission" date="2021-06" db="EMBL/GenBank/DDBJ databases">
        <authorList>
            <person name="Huq M.A."/>
        </authorList>
    </citation>
    <scope>NUCLEOTIDE SEQUENCE</scope>
    <source>
        <strain evidence="2">MAH-26</strain>
    </source>
</reference>
<name>A0A9E2S827_9BACT</name>
<dbReference type="PANTHER" id="PTHR47199:SF2">
    <property type="entry name" value="PHOTOSYSTEM II STABILITY_ASSEMBLY FACTOR HCF136, CHLOROPLASTIC"/>
    <property type="match status" value="1"/>
</dbReference>
<protein>
    <recommendedName>
        <fullName evidence="4">Photosynthesis system II assembly factor Ycf48/Hcf136-like domain-containing protein</fullName>
    </recommendedName>
</protein>
<dbReference type="PANTHER" id="PTHR47199">
    <property type="entry name" value="PHOTOSYSTEM II STABILITY/ASSEMBLY FACTOR HCF136, CHLOROPLASTIC"/>
    <property type="match status" value="1"/>
</dbReference>
<feature type="chain" id="PRO_5038405980" description="Photosynthesis system II assembly factor Ycf48/Hcf136-like domain-containing protein" evidence="1">
    <location>
        <begin position="21"/>
        <end position="343"/>
    </location>
</feature>
<keyword evidence="1" id="KW-0732">Signal</keyword>
<dbReference type="CDD" id="cd15482">
    <property type="entry name" value="Sialidase_non-viral"/>
    <property type="match status" value="1"/>
</dbReference>
<gene>
    <name evidence="2" type="ORF">KTO63_09305</name>
</gene>
<organism evidence="2 3">
    <name type="scientific">Pinibacter aurantiacus</name>
    <dbReference type="NCBI Taxonomy" id="2851599"/>
    <lineage>
        <taxon>Bacteria</taxon>
        <taxon>Pseudomonadati</taxon>
        <taxon>Bacteroidota</taxon>
        <taxon>Chitinophagia</taxon>
        <taxon>Chitinophagales</taxon>
        <taxon>Chitinophagaceae</taxon>
        <taxon>Pinibacter</taxon>
    </lineage>
</organism>
<comment type="caution">
    <text evidence="2">The sequence shown here is derived from an EMBL/GenBank/DDBJ whole genome shotgun (WGS) entry which is preliminary data.</text>
</comment>
<keyword evidence="3" id="KW-1185">Reference proteome</keyword>
<evidence type="ECO:0000313" key="2">
    <source>
        <dbReference type="EMBL" id="MBV4357342.1"/>
    </source>
</evidence>
<dbReference type="Proteomes" id="UP000812270">
    <property type="component" value="Unassembled WGS sequence"/>
</dbReference>
<proteinExistence type="predicted"/>